<accession>H9WP93</accession>
<evidence type="ECO:0000313" key="11">
    <source>
        <dbReference type="EMBL" id="AFG63839.1"/>
    </source>
</evidence>
<dbReference type="InterPro" id="IPR029063">
    <property type="entry name" value="SAM-dependent_MTases_sf"/>
</dbReference>
<dbReference type="EMBL" id="FJ098925">
    <property type="protein sequence ID" value="AFG63833.1"/>
    <property type="molecule type" value="Genomic_DNA"/>
</dbReference>
<proteinExistence type="predicted"/>
<dbReference type="EMBL" id="FJ098926">
    <property type="protein sequence ID" value="AFG63834.1"/>
    <property type="molecule type" value="Genomic_DNA"/>
</dbReference>
<dbReference type="Gene3D" id="3.40.50.150">
    <property type="entry name" value="Vaccinia Virus protein VP39"/>
    <property type="match status" value="1"/>
</dbReference>
<dbReference type="EMBL" id="FJ098934">
    <property type="protein sequence ID" value="AFG63838.1"/>
    <property type="molecule type" value="Genomic_DNA"/>
</dbReference>
<dbReference type="EMBL" id="FJ098919">
    <property type="protein sequence ID" value="AFG63829.1"/>
    <property type="molecule type" value="Genomic_DNA"/>
</dbReference>
<reference evidence="8" key="1">
    <citation type="submission" date="2008-08" db="EMBL/GenBank/DDBJ databases">
        <title>Nucleotide Diversity and Divergence in the Loblolly Pine Gene Space.</title>
        <authorList>
            <person name="Neale D.B."/>
            <person name="Wegrzyn J.L."/>
            <person name="Lee J.M."/>
            <person name="Eckert A.J."/>
            <person name="Liechty J.D."/>
            <person name="Stevens K.A."/>
            <person name="Langley C.H."/>
        </authorList>
    </citation>
    <scope>NUCLEOTIDE SEQUENCE</scope>
    <source>
        <strain evidence="2">1424</strain>
        <strain evidence="3">1426</strain>
        <strain evidence="4">1429</strain>
        <strain evidence="9">1430</strain>
        <strain evidence="11">1431</strain>
        <strain evidence="8">1432</strain>
        <strain evidence="6">1433</strain>
        <strain evidence="5">1434</strain>
        <strain evidence="1">1435</strain>
        <strain evidence="7">1436</strain>
        <strain evidence="10">1437</strain>
        <tissue evidence="8">Megagametophyte</tissue>
    </source>
</reference>
<dbReference type="AlphaFoldDB" id="H9WP93"/>
<evidence type="ECO:0000313" key="9">
    <source>
        <dbReference type="EMBL" id="AFG63837.1"/>
    </source>
</evidence>
<evidence type="ECO:0000313" key="10">
    <source>
        <dbReference type="EMBL" id="AFG63838.1"/>
    </source>
</evidence>
<dbReference type="PANTHER" id="PTHR44575:SF2">
    <property type="entry name" value="OS01G0589200 PROTEIN"/>
    <property type="match status" value="1"/>
</dbReference>
<dbReference type="EMBL" id="FJ098930">
    <property type="protein sequence ID" value="AFG63835.1"/>
    <property type="molecule type" value="Genomic_DNA"/>
</dbReference>
<dbReference type="SUPFAM" id="SSF53335">
    <property type="entry name" value="S-adenosyl-L-methionine-dependent methyltransferases"/>
    <property type="match status" value="1"/>
</dbReference>
<evidence type="ECO:0000313" key="1">
    <source>
        <dbReference type="EMBL" id="AFG63829.1"/>
    </source>
</evidence>
<evidence type="ECO:0000313" key="7">
    <source>
        <dbReference type="EMBL" id="AFG63835.1"/>
    </source>
</evidence>
<evidence type="ECO:0000313" key="3">
    <source>
        <dbReference type="EMBL" id="AFG63831.1"/>
    </source>
</evidence>
<evidence type="ECO:0000313" key="2">
    <source>
        <dbReference type="EMBL" id="AFG63830.1"/>
    </source>
</evidence>
<dbReference type="EMBL" id="FJ098923">
    <property type="protein sequence ID" value="AFG63830.1"/>
    <property type="molecule type" value="Genomic_DNA"/>
</dbReference>
<evidence type="ECO:0000313" key="5">
    <source>
        <dbReference type="EMBL" id="AFG63833.1"/>
    </source>
</evidence>
<evidence type="ECO:0000313" key="8">
    <source>
        <dbReference type="EMBL" id="AFG63836.1"/>
    </source>
</evidence>
<evidence type="ECO:0008006" key="12">
    <source>
        <dbReference type="Google" id="ProtNLM"/>
    </source>
</evidence>
<protein>
    <recommendedName>
        <fullName evidence="12">Methyltransferase type 11 domain-containing protein</fullName>
    </recommendedName>
</protein>
<evidence type="ECO:0000313" key="6">
    <source>
        <dbReference type="EMBL" id="AFG63834.1"/>
    </source>
</evidence>
<dbReference type="EMBL" id="FJ098928">
    <property type="protein sequence ID" value="AFG63836.1"/>
    <property type="molecule type" value="Genomic_DNA"/>
</dbReference>
<organism evidence="8">
    <name type="scientific">Pinus taeda</name>
    <name type="common">Loblolly pine</name>
    <dbReference type="NCBI Taxonomy" id="3352"/>
    <lineage>
        <taxon>Eukaryota</taxon>
        <taxon>Viridiplantae</taxon>
        <taxon>Streptophyta</taxon>
        <taxon>Embryophyta</taxon>
        <taxon>Tracheophyta</taxon>
        <taxon>Spermatophyta</taxon>
        <taxon>Pinopsida</taxon>
        <taxon>Pinidae</taxon>
        <taxon>Conifers I</taxon>
        <taxon>Pinales</taxon>
        <taxon>Pinaceae</taxon>
        <taxon>Pinus</taxon>
        <taxon>Pinus subgen. Pinus</taxon>
    </lineage>
</organism>
<gene>
    <name evidence="8" type="ORF">2_6050_02</name>
</gene>
<dbReference type="PANTHER" id="PTHR44575">
    <property type="entry name" value="OS01G0589200 PROTEIN"/>
    <property type="match status" value="1"/>
</dbReference>
<dbReference type="EMBL" id="FJ098920">
    <property type="protein sequence ID" value="AFG63832.1"/>
    <property type="molecule type" value="Genomic_DNA"/>
</dbReference>
<name>H9WP93_PINTA</name>
<dbReference type="EMBL" id="FJ098935">
    <property type="protein sequence ID" value="AFG63831.1"/>
    <property type="molecule type" value="Genomic_DNA"/>
</dbReference>
<sequence>DLNTFYAQVKRVLRKPGGVIAVWAYTKPSVSPAVDEVFDRFFERLLPFFDPCAKWVFEEYRTLPFPFPSPPAAAGDSVVELEIEETRTLEEYLNFFRTWSAVVYTKGLLDDFVQQFEEAWGVPAHLARTVKFPLFLKVGMV</sequence>
<evidence type="ECO:0000313" key="4">
    <source>
        <dbReference type="EMBL" id="AFG63832.1"/>
    </source>
</evidence>
<dbReference type="EMBL" id="FJ098927">
    <property type="protein sequence ID" value="AFG63839.1"/>
    <property type="molecule type" value="Genomic_DNA"/>
</dbReference>
<feature type="non-terminal residue" evidence="8">
    <location>
        <position position="1"/>
    </location>
</feature>
<dbReference type="EMBL" id="FJ098929">
    <property type="protein sequence ID" value="AFG63837.1"/>
    <property type="molecule type" value="Genomic_DNA"/>
</dbReference>